<evidence type="ECO:0000256" key="2">
    <source>
        <dbReference type="ARBA" id="ARBA00022801"/>
    </source>
</evidence>
<keyword evidence="2" id="KW-0378">Hydrolase</keyword>
<evidence type="ECO:0000259" key="3">
    <source>
        <dbReference type="Pfam" id="PF13472"/>
    </source>
</evidence>
<dbReference type="AlphaFoldDB" id="A0A1G9VGM6"/>
<dbReference type="GO" id="GO:0016788">
    <property type="term" value="F:hydrolase activity, acting on ester bonds"/>
    <property type="evidence" value="ECO:0007669"/>
    <property type="project" value="UniProtKB-ARBA"/>
</dbReference>
<dbReference type="Pfam" id="PF13472">
    <property type="entry name" value="Lipase_GDSL_2"/>
    <property type="match status" value="1"/>
</dbReference>
<evidence type="ECO:0000256" key="1">
    <source>
        <dbReference type="ARBA" id="ARBA00008668"/>
    </source>
</evidence>
<dbReference type="InterPro" id="IPR036514">
    <property type="entry name" value="SGNH_hydro_sf"/>
</dbReference>
<dbReference type="RefSeq" id="WP_089893743.1">
    <property type="nucleotide sequence ID" value="NZ_FNGV01000013.1"/>
</dbReference>
<proteinExistence type="inferred from homology"/>
<dbReference type="STRING" id="192904.SAMN04488514_11377"/>
<dbReference type="InterPro" id="IPR013830">
    <property type="entry name" value="SGNH_hydro"/>
</dbReference>
<name>A0A1G9VGM6_9FLAO</name>
<keyword evidence="5" id="KW-1185">Reference proteome</keyword>
<organism evidence="4 5">
    <name type="scientific">Kriegella aquimaris</name>
    <dbReference type="NCBI Taxonomy" id="192904"/>
    <lineage>
        <taxon>Bacteria</taxon>
        <taxon>Pseudomonadati</taxon>
        <taxon>Bacteroidota</taxon>
        <taxon>Flavobacteriia</taxon>
        <taxon>Flavobacteriales</taxon>
        <taxon>Flavobacteriaceae</taxon>
        <taxon>Kriegella</taxon>
    </lineage>
</organism>
<accession>A0A1G9VGM6</accession>
<gene>
    <name evidence="4" type="ORF">SAMN04488514_11377</name>
</gene>
<dbReference type="EMBL" id="FNGV01000013">
    <property type="protein sequence ID" value="SDM71260.1"/>
    <property type="molecule type" value="Genomic_DNA"/>
</dbReference>
<dbReference type="CDD" id="cd01821">
    <property type="entry name" value="Rhamnogalacturan_acetylesterase_like"/>
    <property type="match status" value="1"/>
</dbReference>
<dbReference type="PANTHER" id="PTHR43695:SF1">
    <property type="entry name" value="RHAMNOGALACTURONAN ACETYLESTERASE"/>
    <property type="match status" value="1"/>
</dbReference>
<comment type="similarity">
    <text evidence="1">Belongs to the 'GDSL' lipolytic enzyme family.</text>
</comment>
<reference evidence="4 5" key="1">
    <citation type="submission" date="2016-10" db="EMBL/GenBank/DDBJ databases">
        <authorList>
            <person name="de Groot N.N."/>
        </authorList>
    </citation>
    <scope>NUCLEOTIDE SEQUENCE [LARGE SCALE GENOMIC DNA]</scope>
    <source>
        <strain evidence="4 5">DSM 19886</strain>
    </source>
</reference>
<dbReference type="SUPFAM" id="SSF52266">
    <property type="entry name" value="SGNH hydrolase"/>
    <property type="match status" value="1"/>
</dbReference>
<sequence>MRRATLITLMTCAICFGQNSTVYTIGDSTMAEQDVDKEYPGRGWGQMLQQFFVDEITVANRAVSGRSSRSYITENRWDSVYRILKPGDYVLIQFGHNDQKATDARRFSNPHTAYRYNLIHFVKQTREKGAIPILLTSISGRQFNDKGTLINTLETYPLETRLVAQEYNVAFIDVQYFSEKLEELYGPEKSKELHLHYRPGEIKFYPDGVEDNVHLSSKGATEIARIVATQIEQLNIPLADKVKL</sequence>
<dbReference type="OrthoDB" id="9807041at2"/>
<evidence type="ECO:0000313" key="5">
    <source>
        <dbReference type="Proteomes" id="UP000199440"/>
    </source>
</evidence>
<evidence type="ECO:0000313" key="4">
    <source>
        <dbReference type="EMBL" id="SDM71260.1"/>
    </source>
</evidence>
<dbReference type="InterPro" id="IPR037459">
    <property type="entry name" value="RhgT-like"/>
</dbReference>
<dbReference type="Proteomes" id="UP000199440">
    <property type="component" value="Unassembled WGS sequence"/>
</dbReference>
<dbReference type="Gene3D" id="3.40.50.1110">
    <property type="entry name" value="SGNH hydrolase"/>
    <property type="match status" value="1"/>
</dbReference>
<feature type="domain" description="SGNH hydrolase-type esterase" evidence="3">
    <location>
        <begin position="25"/>
        <end position="219"/>
    </location>
</feature>
<dbReference type="PANTHER" id="PTHR43695">
    <property type="entry name" value="PUTATIVE (AFU_ORTHOLOGUE AFUA_2G17250)-RELATED"/>
    <property type="match status" value="1"/>
</dbReference>
<protein>
    <submittedName>
        <fullName evidence="4">Lysophospholipase L1</fullName>
    </submittedName>
</protein>